<dbReference type="GO" id="GO:0032259">
    <property type="term" value="P:methylation"/>
    <property type="evidence" value="ECO:0007669"/>
    <property type="project" value="UniProtKB-KW"/>
</dbReference>
<keyword evidence="10" id="KW-0539">Nucleus</keyword>
<dbReference type="GO" id="GO:0008270">
    <property type="term" value="F:zinc ion binding"/>
    <property type="evidence" value="ECO:0007669"/>
    <property type="project" value="UniProtKB-KW"/>
</dbReference>
<dbReference type="GO" id="GO:0008170">
    <property type="term" value="F:N-methyltransferase activity"/>
    <property type="evidence" value="ECO:0007669"/>
    <property type="project" value="UniProtKB-ARBA"/>
</dbReference>
<dbReference type="GO" id="GO:0008276">
    <property type="term" value="F:protein methyltransferase activity"/>
    <property type="evidence" value="ECO:0007669"/>
    <property type="project" value="UniProtKB-ARBA"/>
</dbReference>
<evidence type="ECO:0000256" key="1">
    <source>
        <dbReference type="ARBA" id="ARBA00004123"/>
    </source>
</evidence>
<dbReference type="InterPro" id="IPR046341">
    <property type="entry name" value="SET_dom_sf"/>
</dbReference>
<dbReference type="InterPro" id="IPR052097">
    <property type="entry name" value="SET-MYND_domain_protein"/>
</dbReference>
<keyword evidence="3" id="KW-0963">Cytoplasm</keyword>
<dbReference type="GO" id="GO:0042826">
    <property type="term" value="F:histone deacetylase binding"/>
    <property type="evidence" value="ECO:0007669"/>
    <property type="project" value="TreeGrafter"/>
</dbReference>
<dbReference type="PROSITE" id="PS50280">
    <property type="entry name" value="SET"/>
    <property type="match status" value="1"/>
</dbReference>
<dbReference type="InterPro" id="IPR002893">
    <property type="entry name" value="Znf_MYND"/>
</dbReference>
<name>A0A7M7JD31_VARDE</name>
<dbReference type="InterPro" id="IPR011990">
    <property type="entry name" value="TPR-like_helical_dom_sf"/>
</dbReference>
<reference evidence="19" key="1">
    <citation type="submission" date="2021-01" db="UniProtKB">
        <authorList>
            <consortium name="EnsemblMetazoa"/>
        </authorList>
    </citation>
    <scope>IDENTIFICATION</scope>
</reference>
<comment type="function">
    <text evidence="12">Protein-lysine N-methyltransferase. Monomethylates PRMT5, modulating its transcriptional activity. May also act as a histone methyltransferase. Plays a critical role in cardiac development. Acts as a key epigenetic regulator of gene expression during cardiac development via its dual activities as a methyltransferase and negative regulator of HDAC1.</text>
</comment>
<keyword evidence="6" id="KW-0949">S-adenosyl-L-methionine</keyword>
<dbReference type="Gene3D" id="1.25.40.10">
    <property type="entry name" value="Tetratricopeptide repeat domain"/>
    <property type="match status" value="2"/>
</dbReference>
<evidence type="ECO:0000256" key="9">
    <source>
        <dbReference type="ARBA" id="ARBA00022833"/>
    </source>
</evidence>
<dbReference type="EnsemblMetazoa" id="XM_022794557">
    <property type="protein sequence ID" value="XP_022650292"/>
    <property type="gene ID" value="LOC111245787"/>
</dbReference>
<dbReference type="AlphaFoldDB" id="A0A7M7JD31"/>
<evidence type="ECO:0000259" key="17">
    <source>
        <dbReference type="PROSITE" id="PS50280"/>
    </source>
</evidence>
<dbReference type="OrthoDB" id="62495at2759"/>
<evidence type="ECO:0000259" key="18">
    <source>
        <dbReference type="PROSITE" id="PS50865"/>
    </source>
</evidence>
<evidence type="ECO:0000256" key="10">
    <source>
        <dbReference type="ARBA" id="ARBA00023242"/>
    </source>
</evidence>
<feature type="domain" description="SET" evidence="17">
    <location>
        <begin position="245"/>
        <end position="542"/>
    </location>
</feature>
<comment type="subcellular location">
    <subcellularLocation>
        <location evidence="2">Cytoplasm</location>
    </subcellularLocation>
    <subcellularLocation>
        <location evidence="1">Nucleus</location>
    </subcellularLocation>
</comment>
<evidence type="ECO:0000256" key="13">
    <source>
        <dbReference type="ARBA" id="ARBA00093635"/>
    </source>
</evidence>
<organism evidence="19 20">
    <name type="scientific">Varroa destructor</name>
    <name type="common">Honeybee mite</name>
    <dbReference type="NCBI Taxonomy" id="109461"/>
    <lineage>
        <taxon>Eukaryota</taxon>
        <taxon>Metazoa</taxon>
        <taxon>Ecdysozoa</taxon>
        <taxon>Arthropoda</taxon>
        <taxon>Chelicerata</taxon>
        <taxon>Arachnida</taxon>
        <taxon>Acari</taxon>
        <taxon>Parasitiformes</taxon>
        <taxon>Mesostigmata</taxon>
        <taxon>Gamasina</taxon>
        <taxon>Dermanyssoidea</taxon>
        <taxon>Varroidae</taxon>
        <taxon>Varroa</taxon>
    </lineage>
</organism>
<evidence type="ECO:0000256" key="11">
    <source>
        <dbReference type="ARBA" id="ARBA00048985"/>
    </source>
</evidence>
<dbReference type="Gene3D" id="2.170.270.10">
    <property type="entry name" value="SET domain"/>
    <property type="match status" value="1"/>
</dbReference>
<evidence type="ECO:0000256" key="16">
    <source>
        <dbReference type="SAM" id="MobiDB-lite"/>
    </source>
</evidence>
<keyword evidence="20" id="KW-1185">Reference proteome</keyword>
<protein>
    <recommendedName>
        <fullName evidence="13">Protein-lysine N-methyltransferase SMYD4</fullName>
    </recommendedName>
    <alternativeName>
        <fullName evidence="14">SET and MYND domain-containing protein 4</fullName>
    </alternativeName>
</protein>
<dbReference type="Pfam" id="PF00856">
    <property type="entry name" value="SET"/>
    <property type="match status" value="1"/>
</dbReference>
<evidence type="ECO:0000256" key="6">
    <source>
        <dbReference type="ARBA" id="ARBA00022691"/>
    </source>
</evidence>
<evidence type="ECO:0000313" key="19">
    <source>
        <dbReference type="EnsemblMetazoa" id="XP_022650292"/>
    </source>
</evidence>
<proteinExistence type="predicted"/>
<dbReference type="FunCoup" id="A0A7M7JD31">
    <property type="interactions" value="1225"/>
</dbReference>
<keyword evidence="5" id="KW-0808">Transferase</keyword>
<dbReference type="GeneID" id="111245787"/>
<keyword evidence="7" id="KW-0479">Metal-binding</keyword>
<dbReference type="PROSITE" id="PS50865">
    <property type="entry name" value="ZF_MYND_2"/>
    <property type="match status" value="1"/>
</dbReference>
<comment type="catalytic activity">
    <reaction evidence="11">
        <text>L-lysyl-[protein] + S-adenosyl-L-methionine = N(6)-methyl-L-lysyl-[protein] + S-adenosyl-L-homocysteine + H(+)</text>
        <dbReference type="Rhea" id="RHEA:51736"/>
        <dbReference type="Rhea" id="RHEA-COMP:9752"/>
        <dbReference type="Rhea" id="RHEA-COMP:13053"/>
        <dbReference type="ChEBI" id="CHEBI:15378"/>
        <dbReference type="ChEBI" id="CHEBI:29969"/>
        <dbReference type="ChEBI" id="CHEBI:57856"/>
        <dbReference type="ChEBI" id="CHEBI:59789"/>
        <dbReference type="ChEBI" id="CHEBI:61929"/>
    </reaction>
</comment>
<dbReference type="GO" id="GO:0005634">
    <property type="term" value="C:nucleus"/>
    <property type="evidence" value="ECO:0007669"/>
    <property type="project" value="UniProtKB-SubCell"/>
</dbReference>
<evidence type="ECO:0000256" key="2">
    <source>
        <dbReference type="ARBA" id="ARBA00004496"/>
    </source>
</evidence>
<evidence type="ECO:0000256" key="14">
    <source>
        <dbReference type="ARBA" id="ARBA00093680"/>
    </source>
</evidence>
<dbReference type="CDD" id="cd10536">
    <property type="entry name" value="SET_SMYD4"/>
    <property type="match status" value="1"/>
</dbReference>
<dbReference type="SUPFAM" id="SSF48452">
    <property type="entry name" value="TPR-like"/>
    <property type="match status" value="1"/>
</dbReference>
<dbReference type="GO" id="GO:0005737">
    <property type="term" value="C:cytoplasm"/>
    <property type="evidence" value="ECO:0007669"/>
    <property type="project" value="UniProtKB-SubCell"/>
</dbReference>
<dbReference type="SUPFAM" id="SSF82199">
    <property type="entry name" value="SET domain"/>
    <property type="match status" value="1"/>
</dbReference>
<dbReference type="InterPro" id="IPR044421">
    <property type="entry name" value="SMYD4_SET"/>
</dbReference>
<evidence type="ECO:0000256" key="15">
    <source>
        <dbReference type="PROSITE-ProRule" id="PRU00134"/>
    </source>
</evidence>
<evidence type="ECO:0000256" key="7">
    <source>
        <dbReference type="ARBA" id="ARBA00022723"/>
    </source>
</evidence>
<evidence type="ECO:0000256" key="12">
    <source>
        <dbReference type="ARBA" id="ARBA00093423"/>
    </source>
</evidence>
<keyword evidence="8 15" id="KW-0863">Zinc-finger</keyword>
<accession>A0A7M7JD31</accession>
<dbReference type="Gene3D" id="6.10.140.2220">
    <property type="match status" value="1"/>
</dbReference>
<dbReference type="RefSeq" id="XP_022650292.1">
    <property type="nucleotide sequence ID" value="XM_022794557.1"/>
</dbReference>
<evidence type="ECO:0000256" key="5">
    <source>
        <dbReference type="ARBA" id="ARBA00022679"/>
    </source>
</evidence>
<feature type="compositionally biased region" description="Acidic residues" evidence="16">
    <location>
        <begin position="218"/>
        <end position="231"/>
    </location>
</feature>
<feature type="region of interest" description="Disordered" evidence="16">
    <location>
        <begin position="218"/>
        <end position="238"/>
    </location>
</feature>
<dbReference type="OMA" id="FDCTCPA"/>
<dbReference type="InParanoid" id="A0A7M7JD31"/>
<dbReference type="GO" id="GO:0008757">
    <property type="term" value="F:S-adenosylmethionine-dependent methyltransferase activity"/>
    <property type="evidence" value="ECO:0007669"/>
    <property type="project" value="UniProtKB-ARBA"/>
</dbReference>
<dbReference type="InterPro" id="IPR001214">
    <property type="entry name" value="SET_dom"/>
</dbReference>
<evidence type="ECO:0000256" key="4">
    <source>
        <dbReference type="ARBA" id="ARBA00022603"/>
    </source>
</evidence>
<evidence type="ECO:0000256" key="3">
    <source>
        <dbReference type="ARBA" id="ARBA00022490"/>
    </source>
</evidence>
<dbReference type="Pfam" id="PF01753">
    <property type="entry name" value="zf-MYND"/>
    <property type="match status" value="1"/>
</dbReference>
<dbReference type="Proteomes" id="UP000594260">
    <property type="component" value="Unplaced"/>
</dbReference>
<keyword evidence="4" id="KW-0489">Methyltransferase</keyword>
<keyword evidence="9" id="KW-0862">Zinc</keyword>
<evidence type="ECO:0000256" key="8">
    <source>
        <dbReference type="ARBA" id="ARBA00022771"/>
    </source>
</evidence>
<dbReference type="KEGG" id="vde:111245787"/>
<dbReference type="PANTHER" id="PTHR46165:SF2">
    <property type="entry name" value="SET AND MYND DOMAIN-CONTAINING PROTEIN 4"/>
    <property type="match status" value="1"/>
</dbReference>
<feature type="domain" description="MYND-type" evidence="18">
    <location>
        <begin position="290"/>
        <end position="329"/>
    </location>
</feature>
<sequence length="789" mass="89866">MSKYESWQDVLDDTCERLRANGALQKGFKSLTCNADRILFCLQESLTQTRVDEWLEVLCSARHKKFWEKAFELRSEGNLCFGVQRYREAAEYYTRSILCAPFPAVCTNGPNQGHAEELALSFANRSAAWFYLNKFSLALRDIEQALQYDYPANLRYKLHLRQAQCLLKTASFEAAQVTLTDAEMALDLSGLDEEKLGKQAREIEMLRHKCSSKIPVEEELETDDETDEDELVQPSPHTTIPNASSALDSLYSTEKGRFIVANRDLRPGDNLFVERPYASVLLPSFSKTHCHHCYKRIRAAYPCQQCAQVRFCSTRCAQKAWENYHRAECGYLDLLTSVGIAHLAERVVLITGIGLLEDFMKSRSSLECSYLPVYQLITHEEDMHIEDLFQYSLTATLLLKFLERHTTFFTTTQLSERVQNLQLRAGVCSSNRHSLRGYIRSECSPQLKLYVGGLLLRHIEQLICNAHAITTIQQPGDNVIEEDGIILEQEQVRVATAIYPSASLMNHSCEPNITSGFRFGSTLVVKAIRTIAAGEEVFNCYGPHYRRMPFQERQTALLEQYFFHCDCTACRRGDVDDQILMALRCEYCEGPLSSVASSGKADCLQCHTTQECLEKEQKAFQMHDLFVQGVQLAEIESYGEALDRLQRCLAAREKLLYRHNKQLMETRDMVAKCLCALQRFREAVGPLKLAIESVRFVYGKHSIELGNELLKYGDVLMNATQESFARSGYSRELATLIGDTKRVLLQTEPIFLLHYGKAHPAIKELAGKRAKLDQFIARFKSPSPSEQRD</sequence>
<evidence type="ECO:0000313" key="20">
    <source>
        <dbReference type="Proteomes" id="UP000594260"/>
    </source>
</evidence>
<dbReference type="PANTHER" id="PTHR46165">
    <property type="entry name" value="SET AND MYND DOMAIN-CONTAINING PROTEIN 4"/>
    <property type="match status" value="1"/>
</dbReference>